<evidence type="ECO:0000256" key="1">
    <source>
        <dbReference type="ARBA" id="ARBA00004236"/>
    </source>
</evidence>
<keyword evidence="3" id="KW-1003">Cell membrane</keyword>
<keyword evidence="9" id="KW-0472">Membrane</keyword>
<evidence type="ECO:0000313" key="12">
    <source>
        <dbReference type="Proteomes" id="UP000785679"/>
    </source>
</evidence>
<reference evidence="11" key="1">
    <citation type="submission" date="2019-06" db="EMBL/GenBank/DDBJ databases">
        <authorList>
            <person name="Zheng W."/>
        </authorList>
    </citation>
    <scope>NUCLEOTIDE SEQUENCE</scope>
    <source>
        <strain evidence="11">QDHG01</strain>
    </source>
</reference>
<name>A0A8J8T5C5_HALGN</name>
<comment type="subcellular location">
    <subcellularLocation>
        <location evidence="1">Cell membrane</location>
    </subcellularLocation>
    <subcellularLocation>
        <location evidence="10">Endomembrane system</location>
        <topology evidence="10">Single-pass membrane protein</topology>
    </subcellularLocation>
</comment>
<proteinExistence type="inferred from homology"/>
<dbReference type="InterPro" id="IPR032675">
    <property type="entry name" value="LRR_dom_sf"/>
</dbReference>
<evidence type="ECO:0000256" key="6">
    <source>
        <dbReference type="ARBA" id="ARBA00022729"/>
    </source>
</evidence>
<keyword evidence="7" id="KW-0677">Repeat</keyword>
<keyword evidence="4" id="KW-0433">Leucine-rich repeat</keyword>
<evidence type="ECO:0000256" key="3">
    <source>
        <dbReference type="ARBA" id="ARBA00022475"/>
    </source>
</evidence>
<dbReference type="Gene3D" id="3.80.10.10">
    <property type="entry name" value="Ribonuclease Inhibitor"/>
    <property type="match status" value="1"/>
</dbReference>
<protein>
    <recommendedName>
        <fullName evidence="13">Leucine-rich repeat-containing N-terminal plant-type domain-containing protein</fullName>
    </recommendedName>
</protein>
<keyword evidence="12" id="KW-1185">Reference proteome</keyword>
<evidence type="ECO:0000256" key="8">
    <source>
        <dbReference type="ARBA" id="ARBA00022989"/>
    </source>
</evidence>
<dbReference type="Proteomes" id="UP000785679">
    <property type="component" value="Unassembled WGS sequence"/>
</dbReference>
<keyword evidence="8" id="KW-1133">Transmembrane helix</keyword>
<dbReference type="GO" id="GO:0012505">
    <property type="term" value="C:endomembrane system"/>
    <property type="evidence" value="ECO:0007669"/>
    <property type="project" value="UniProtKB-SubCell"/>
</dbReference>
<evidence type="ECO:0000256" key="7">
    <source>
        <dbReference type="ARBA" id="ARBA00022737"/>
    </source>
</evidence>
<dbReference type="InterPro" id="IPR051502">
    <property type="entry name" value="RLP_Defense_Trigger"/>
</dbReference>
<dbReference type="SUPFAM" id="SSF52058">
    <property type="entry name" value="L domain-like"/>
    <property type="match status" value="1"/>
</dbReference>
<comment type="similarity">
    <text evidence="2">Belongs to the RLP family.</text>
</comment>
<keyword evidence="6" id="KW-0732">Signal</keyword>
<evidence type="ECO:0000256" key="10">
    <source>
        <dbReference type="ARBA" id="ARBA00037847"/>
    </source>
</evidence>
<dbReference type="PANTHER" id="PTHR48062">
    <property type="entry name" value="RECEPTOR-LIKE PROTEIN 14"/>
    <property type="match status" value="1"/>
</dbReference>
<keyword evidence="5" id="KW-0812">Transmembrane</keyword>
<dbReference type="AlphaFoldDB" id="A0A8J8T5C5"/>
<evidence type="ECO:0000256" key="4">
    <source>
        <dbReference type="ARBA" id="ARBA00022614"/>
    </source>
</evidence>
<accession>A0A8J8T5C5</accession>
<dbReference type="PANTHER" id="PTHR48062:SF52">
    <property type="entry name" value="RECEPTOR-LIKE PROTEIN 8-RELATED"/>
    <property type="match status" value="1"/>
</dbReference>
<dbReference type="OrthoDB" id="406235at2759"/>
<evidence type="ECO:0008006" key="13">
    <source>
        <dbReference type="Google" id="ProtNLM"/>
    </source>
</evidence>
<gene>
    <name evidence="11" type="ORF">FGO68_gene2963</name>
</gene>
<evidence type="ECO:0000256" key="9">
    <source>
        <dbReference type="ARBA" id="ARBA00023136"/>
    </source>
</evidence>
<sequence length="302" mass="35076">MDGCVVPTSASEREALVDFYHATQGDWWRITHNWLVGDPCINHWYGITCNTRGNIISFHMFENRVDGLLPDSFGNLIYLKHLTIANDGREHEYIDNPHRNTIHLWNKNVFDKLSNLEEINMQHLGMQGALTGSLSNLFRLRYLNLGYNMLTGPLTDDAQWVYLQQLEYIELMSNRISGPLPTRWSSLAKLEYVDMGYNNFTGPMLIYEAAQDLKGVDYSDNQFEGDYPIKYFQKDIFTKLEYVNANFNLKVVVPEFCIRYALCFKKTLNEAKFGNFYTYVAKGLESTLYNISNDYNSSEIDY</sequence>
<comment type="caution">
    <text evidence="11">The sequence shown here is derived from an EMBL/GenBank/DDBJ whole genome shotgun (WGS) entry which is preliminary data.</text>
</comment>
<organism evidence="11 12">
    <name type="scientific">Halteria grandinella</name>
    <dbReference type="NCBI Taxonomy" id="5974"/>
    <lineage>
        <taxon>Eukaryota</taxon>
        <taxon>Sar</taxon>
        <taxon>Alveolata</taxon>
        <taxon>Ciliophora</taxon>
        <taxon>Intramacronucleata</taxon>
        <taxon>Spirotrichea</taxon>
        <taxon>Stichotrichia</taxon>
        <taxon>Sporadotrichida</taxon>
        <taxon>Halteriidae</taxon>
        <taxon>Halteria</taxon>
    </lineage>
</organism>
<evidence type="ECO:0000256" key="5">
    <source>
        <dbReference type="ARBA" id="ARBA00022692"/>
    </source>
</evidence>
<evidence type="ECO:0000313" key="11">
    <source>
        <dbReference type="EMBL" id="TNV82864.1"/>
    </source>
</evidence>
<dbReference type="EMBL" id="RRYP01004429">
    <property type="protein sequence ID" value="TNV82864.1"/>
    <property type="molecule type" value="Genomic_DNA"/>
</dbReference>
<evidence type="ECO:0000256" key="2">
    <source>
        <dbReference type="ARBA" id="ARBA00009592"/>
    </source>
</evidence>
<dbReference type="GO" id="GO:0005886">
    <property type="term" value="C:plasma membrane"/>
    <property type="evidence" value="ECO:0007669"/>
    <property type="project" value="UniProtKB-SubCell"/>
</dbReference>